<keyword evidence="10" id="KW-0129">CBS domain</keyword>
<evidence type="ECO:0000256" key="10">
    <source>
        <dbReference type="PROSITE-ProRule" id="PRU00703"/>
    </source>
</evidence>
<dbReference type="Proteomes" id="UP000648535">
    <property type="component" value="Unassembled WGS sequence"/>
</dbReference>
<dbReference type="Pfam" id="PF00571">
    <property type="entry name" value="CBS"/>
    <property type="match status" value="1"/>
</dbReference>
<dbReference type="SUPFAM" id="SSF54631">
    <property type="entry name" value="CBS-domain pair"/>
    <property type="match status" value="1"/>
</dbReference>
<dbReference type="PRINTS" id="PR00762">
    <property type="entry name" value="CLCHANNEL"/>
</dbReference>
<evidence type="ECO:0000313" key="16">
    <source>
        <dbReference type="Proteomes" id="UP000746584"/>
    </source>
</evidence>
<reference evidence="14 16" key="3">
    <citation type="submission" date="2021-01" db="EMBL/GenBank/DDBJ databases">
        <title>Sequencing the genomes of 1000 actinobacteria strains.</title>
        <authorList>
            <person name="Klenk H.-P."/>
        </authorList>
    </citation>
    <scope>NUCLEOTIDE SEQUENCE [LARGE SCALE GENOMIC DNA]</scope>
    <source>
        <strain evidence="14 16">DSM 20542</strain>
    </source>
</reference>
<keyword evidence="9" id="KW-0407">Ion channel</keyword>
<keyword evidence="16" id="KW-1185">Reference proteome</keyword>
<keyword evidence="4 11" id="KW-1133">Transmembrane helix</keyword>
<keyword evidence="7" id="KW-0869">Chloride channel</keyword>
<dbReference type="SUPFAM" id="SSF81340">
    <property type="entry name" value="Clc chloride channel"/>
    <property type="match status" value="1"/>
</dbReference>
<dbReference type="CDD" id="cd02205">
    <property type="entry name" value="CBS_pair_SF"/>
    <property type="match status" value="1"/>
</dbReference>
<evidence type="ECO:0000256" key="2">
    <source>
        <dbReference type="ARBA" id="ARBA00022448"/>
    </source>
</evidence>
<dbReference type="InterPro" id="IPR001807">
    <property type="entry name" value="ClC"/>
</dbReference>
<comment type="caution">
    <text evidence="13">The sequence shown here is derived from an EMBL/GenBank/DDBJ whole genome shotgun (WGS) entry which is preliminary data.</text>
</comment>
<keyword evidence="6 11" id="KW-0472">Membrane</keyword>
<keyword evidence="3 11" id="KW-0812">Transmembrane</keyword>
<accession>A0A8H9GBF7</accession>
<evidence type="ECO:0000313" key="15">
    <source>
        <dbReference type="Proteomes" id="UP000648535"/>
    </source>
</evidence>
<dbReference type="Gene3D" id="3.10.580.10">
    <property type="entry name" value="CBS-domain"/>
    <property type="match status" value="1"/>
</dbReference>
<evidence type="ECO:0000259" key="12">
    <source>
        <dbReference type="PROSITE" id="PS51371"/>
    </source>
</evidence>
<dbReference type="InterPro" id="IPR014743">
    <property type="entry name" value="Cl-channel_core"/>
</dbReference>
<keyword evidence="2" id="KW-0813">Transport</keyword>
<protein>
    <submittedName>
        <fullName evidence="14">CBS domain-containing protein</fullName>
    </submittedName>
</protein>
<proteinExistence type="predicted"/>
<dbReference type="InterPro" id="IPR046342">
    <property type="entry name" value="CBS_dom_sf"/>
</dbReference>
<dbReference type="EMBL" id="BMOI01000012">
    <property type="protein sequence ID" value="GGL06600.1"/>
    <property type="molecule type" value="Genomic_DNA"/>
</dbReference>
<dbReference type="AlphaFoldDB" id="A0A8H9GBF7"/>
<reference evidence="13" key="1">
    <citation type="journal article" date="2014" name="Int. J. Syst. Evol. Microbiol.">
        <title>Complete genome sequence of Corynebacterium casei LMG S-19264T (=DSM 44701T), isolated from a smear-ripened cheese.</title>
        <authorList>
            <consortium name="US DOE Joint Genome Institute (JGI-PGF)"/>
            <person name="Walter F."/>
            <person name="Albersmeier A."/>
            <person name="Kalinowski J."/>
            <person name="Ruckert C."/>
        </authorList>
    </citation>
    <scope>NUCLEOTIDE SEQUENCE</scope>
    <source>
        <strain evidence="13">JCM 1480</strain>
    </source>
</reference>
<dbReference type="Pfam" id="PF00654">
    <property type="entry name" value="Voltage_CLC"/>
    <property type="match status" value="1"/>
</dbReference>
<evidence type="ECO:0000313" key="14">
    <source>
        <dbReference type="EMBL" id="MBM7802603.1"/>
    </source>
</evidence>
<keyword evidence="5" id="KW-0406">Ion transport</keyword>
<evidence type="ECO:0000256" key="4">
    <source>
        <dbReference type="ARBA" id="ARBA00022989"/>
    </source>
</evidence>
<dbReference type="Proteomes" id="UP000746584">
    <property type="component" value="Unassembled WGS sequence"/>
</dbReference>
<evidence type="ECO:0000256" key="11">
    <source>
        <dbReference type="SAM" id="Phobius"/>
    </source>
</evidence>
<feature type="transmembrane region" description="Helical" evidence="11">
    <location>
        <begin position="56"/>
        <end position="75"/>
    </location>
</feature>
<organism evidence="13 15">
    <name type="scientific">Curtobacterium luteum</name>
    <dbReference type="NCBI Taxonomy" id="33881"/>
    <lineage>
        <taxon>Bacteria</taxon>
        <taxon>Bacillati</taxon>
        <taxon>Actinomycetota</taxon>
        <taxon>Actinomycetes</taxon>
        <taxon>Micrococcales</taxon>
        <taxon>Microbacteriaceae</taxon>
        <taxon>Curtobacterium</taxon>
    </lineage>
</organism>
<dbReference type="InterPro" id="IPR000644">
    <property type="entry name" value="CBS_dom"/>
</dbReference>
<comment type="subcellular location">
    <subcellularLocation>
        <location evidence="1">Membrane</location>
        <topology evidence="1">Multi-pass membrane protein</topology>
    </subcellularLocation>
</comment>
<keyword evidence="8" id="KW-0868">Chloride</keyword>
<reference evidence="13" key="2">
    <citation type="submission" date="2020-09" db="EMBL/GenBank/DDBJ databases">
        <authorList>
            <person name="Sun Q."/>
            <person name="Ohkuma M."/>
        </authorList>
    </citation>
    <scope>NUCLEOTIDE SEQUENCE</scope>
    <source>
        <strain evidence="13">JCM 1480</strain>
    </source>
</reference>
<dbReference type="GO" id="GO:0034707">
    <property type="term" value="C:chloride channel complex"/>
    <property type="evidence" value="ECO:0007669"/>
    <property type="project" value="UniProtKB-KW"/>
</dbReference>
<sequence length="229" mass="22768">MVGAAFGEVAATVDPALHGQVGAFAVVGMGAVFAGSTRAPITAGIMLFELTGDHALVLPVVVAVVIATAVSKVLARDTVYTLKLSRRGVDLTDSALAVRRSSGRTAGGAARPLGPVVSRAASAADALAALESGGGAPVVVLDADGHFAGVVSARSAGDAVLTDVEFAARPVTDVLSDVVPVRSDAGLDTVVQDVVDASDTAGLPVVDEDGRPVGWLGQADALRALVLAR</sequence>
<evidence type="ECO:0000313" key="13">
    <source>
        <dbReference type="EMBL" id="GGL06600.1"/>
    </source>
</evidence>
<dbReference type="GO" id="GO:0005254">
    <property type="term" value="F:chloride channel activity"/>
    <property type="evidence" value="ECO:0007669"/>
    <property type="project" value="UniProtKB-KW"/>
</dbReference>
<dbReference type="PANTHER" id="PTHR43427:SF6">
    <property type="entry name" value="CHLORIDE CHANNEL PROTEIN CLC-E"/>
    <property type="match status" value="1"/>
</dbReference>
<dbReference type="Gene3D" id="1.10.3080.10">
    <property type="entry name" value="Clc chloride channel"/>
    <property type="match status" value="1"/>
</dbReference>
<evidence type="ECO:0000256" key="6">
    <source>
        <dbReference type="ARBA" id="ARBA00023136"/>
    </source>
</evidence>
<evidence type="ECO:0000256" key="1">
    <source>
        <dbReference type="ARBA" id="ARBA00004141"/>
    </source>
</evidence>
<evidence type="ECO:0000256" key="8">
    <source>
        <dbReference type="ARBA" id="ARBA00023214"/>
    </source>
</evidence>
<dbReference type="InterPro" id="IPR050368">
    <property type="entry name" value="ClC-type_chloride_channel"/>
</dbReference>
<name>A0A8H9GBF7_9MICO</name>
<feature type="domain" description="CBS" evidence="12">
    <location>
        <begin position="174"/>
        <end position="229"/>
    </location>
</feature>
<gene>
    <name evidence="13" type="ORF">GCM10009769_26100</name>
    <name evidence="14" type="ORF">JOE58_001854</name>
</gene>
<evidence type="ECO:0000256" key="9">
    <source>
        <dbReference type="ARBA" id="ARBA00023303"/>
    </source>
</evidence>
<evidence type="ECO:0000256" key="3">
    <source>
        <dbReference type="ARBA" id="ARBA00022692"/>
    </source>
</evidence>
<dbReference type="PANTHER" id="PTHR43427">
    <property type="entry name" value="CHLORIDE CHANNEL PROTEIN CLC-E"/>
    <property type="match status" value="1"/>
</dbReference>
<dbReference type="EMBL" id="JAFBCG010000001">
    <property type="protein sequence ID" value="MBM7802603.1"/>
    <property type="molecule type" value="Genomic_DNA"/>
</dbReference>
<dbReference type="PROSITE" id="PS51371">
    <property type="entry name" value="CBS"/>
    <property type="match status" value="1"/>
</dbReference>
<evidence type="ECO:0000256" key="5">
    <source>
        <dbReference type="ARBA" id="ARBA00023065"/>
    </source>
</evidence>
<evidence type="ECO:0000256" key="7">
    <source>
        <dbReference type="ARBA" id="ARBA00023173"/>
    </source>
</evidence>